<accession>A0A844B2D1</accession>
<evidence type="ECO:0008006" key="3">
    <source>
        <dbReference type="Google" id="ProtNLM"/>
    </source>
</evidence>
<organism evidence="1 2">
    <name type="scientific">Caenimonas koreensis DSM 17982</name>
    <dbReference type="NCBI Taxonomy" id="1121255"/>
    <lineage>
        <taxon>Bacteria</taxon>
        <taxon>Pseudomonadati</taxon>
        <taxon>Pseudomonadota</taxon>
        <taxon>Betaproteobacteria</taxon>
        <taxon>Burkholderiales</taxon>
        <taxon>Comamonadaceae</taxon>
        <taxon>Caenimonas</taxon>
    </lineage>
</organism>
<name>A0A844B2D1_9BURK</name>
<dbReference type="OrthoDB" id="8719930at2"/>
<comment type="caution">
    <text evidence="1">The sequence shown here is derived from an EMBL/GenBank/DDBJ whole genome shotgun (WGS) entry which is preliminary data.</text>
</comment>
<dbReference type="CDD" id="cd17020">
    <property type="entry name" value="T3SC_IA_ShcM-like"/>
    <property type="match status" value="1"/>
</dbReference>
<sequence>MGVASFQQLSDEFCDAAGVERQHLVQDGAGAMTFSTDILDVAVNVTHMQATHPDHAFLLVDFGPAPEQDEALALRTLLLINFTFLGHETATAFSIHPVYGNVTLQATYPLHKCSGAHLLKSIRILADSALQWRQTHFLPEGTESFDKQAAEIDLGLRA</sequence>
<evidence type="ECO:0000313" key="2">
    <source>
        <dbReference type="Proteomes" id="UP000487350"/>
    </source>
</evidence>
<dbReference type="EMBL" id="WJBU01000008">
    <property type="protein sequence ID" value="MRD47363.1"/>
    <property type="molecule type" value="Genomic_DNA"/>
</dbReference>
<proteinExistence type="predicted"/>
<dbReference type="InterPro" id="IPR010261">
    <property type="entry name" value="Tir_chaperone"/>
</dbReference>
<dbReference type="Pfam" id="PF05932">
    <property type="entry name" value="CesT"/>
    <property type="match status" value="1"/>
</dbReference>
<reference evidence="1 2" key="1">
    <citation type="submission" date="2019-11" db="EMBL/GenBank/DDBJ databases">
        <title>Caenimonas koreensis gen. nov., sp. nov., isolated from activated sludge.</title>
        <authorList>
            <person name="Seung H.R."/>
        </authorList>
    </citation>
    <scope>NUCLEOTIDE SEQUENCE [LARGE SCALE GENOMIC DNA]</scope>
    <source>
        <strain evidence="1 2">EMB320</strain>
    </source>
</reference>
<dbReference type="AlphaFoldDB" id="A0A844B2D1"/>
<evidence type="ECO:0000313" key="1">
    <source>
        <dbReference type="EMBL" id="MRD47363.1"/>
    </source>
</evidence>
<dbReference type="SUPFAM" id="SSF69635">
    <property type="entry name" value="Type III secretory system chaperone-like"/>
    <property type="match status" value="1"/>
</dbReference>
<dbReference type="RefSeq" id="WP_153584702.1">
    <property type="nucleotide sequence ID" value="NZ_WJBU01000008.1"/>
</dbReference>
<gene>
    <name evidence="1" type="ORF">GHT07_08745</name>
</gene>
<protein>
    <recommendedName>
        <fullName evidence="3">Tir chaperone protein (CesT) family protein</fullName>
    </recommendedName>
</protein>
<dbReference type="Proteomes" id="UP000487350">
    <property type="component" value="Unassembled WGS sequence"/>
</dbReference>
<keyword evidence="2" id="KW-1185">Reference proteome</keyword>
<dbReference type="GO" id="GO:0030254">
    <property type="term" value="P:protein secretion by the type III secretion system"/>
    <property type="evidence" value="ECO:0007669"/>
    <property type="project" value="InterPro"/>
</dbReference>
<dbReference type="Gene3D" id="3.30.1460.10">
    <property type="match status" value="1"/>
</dbReference>